<proteinExistence type="predicted"/>
<gene>
    <name evidence="2" type="ORF">ACFQE6_27175</name>
</gene>
<keyword evidence="3" id="KW-1185">Reference proteome</keyword>
<evidence type="ECO:0000313" key="2">
    <source>
        <dbReference type="EMBL" id="MFC6768559.1"/>
    </source>
</evidence>
<sequence length="125" mass="13284">MSRRATIRTDHGDAALIARALSPDNTDEMSTTVERDGETTDADDDETAADDEATTDATEGTAGTIVTRIDRETTSGLRSTVDDYVVNLEVAIDVTSQARTVQHAEPADTGPVSERGSDSTHDTTQ</sequence>
<organism evidence="2 3">
    <name type="scientific">Natrinema soli</name>
    <dbReference type="NCBI Taxonomy" id="1930624"/>
    <lineage>
        <taxon>Archaea</taxon>
        <taxon>Methanobacteriati</taxon>
        <taxon>Methanobacteriota</taxon>
        <taxon>Stenosarchaea group</taxon>
        <taxon>Halobacteria</taxon>
        <taxon>Halobacteriales</taxon>
        <taxon>Natrialbaceae</taxon>
        <taxon>Natrinema</taxon>
    </lineage>
</organism>
<dbReference type="Proteomes" id="UP001596383">
    <property type="component" value="Unassembled WGS sequence"/>
</dbReference>
<feature type="compositionally biased region" description="Acidic residues" evidence="1">
    <location>
        <begin position="39"/>
        <end position="54"/>
    </location>
</feature>
<feature type="compositionally biased region" description="Basic and acidic residues" evidence="1">
    <location>
        <begin position="115"/>
        <end position="125"/>
    </location>
</feature>
<feature type="region of interest" description="Disordered" evidence="1">
    <location>
        <begin position="1"/>
        <end position="81"/>
    </location>
</feature>
<comment type="caution">
    <text evidence="2">The sequence shown here is derived from an EMBL/GenBank/DDBJ whole genome shotgun (WGS) entry which is preliminary data.</text>
</comment>
<evidence type="ECO:0000313" key="3">
    <source>
        <dbReference type="Proteomes" id="UP001596383"/>
    </source>
</evidence>
<dbReference type="NCBIfam" id="NF011470">
    <property type="entry name" value="PRK14887.1"/>
    <property type="match status" value="1"/>
</dbReference>
<evidence type="ECO:0000256" key="1">
    <source>
        <dbReference type="SAM" id="MobiDB-lite"/>
    </source>
</evidence>
<accession>A0ABD5STU8</accession>
<protein>
    <submittedName>
        <fullName evidence="2">KEOPS complex subunit Pcc1</fullName>
    </submittedName>
</protein>
<feature type="region of interest" description="Disordered" evidence="1">
    <location>
        <begin position="95"/>
        <end position="125"/>
    </location>
</feature>
<dbReference type="RefSeq" id="WP_273741317.1">
    <property type="nucleotide sequence ID" value="NZ_JAQIVI010000586.1"/>
</dbReference>
<reference evidence="2 3" key="1">
    <citation type="journal article" date="2019" name="Int. J. Syst. Evol. Microbiol.">
        <title>The Global Catalogue of Microorganisms (GCM) 10K type strain sequencing project: providing services to taxonomists for standard genome sequencing and annotation.</title>
        <authorList>
            <consortium name="The Broad Institute Genomics Platform"/>
            <consortium name="The Broad Institute Genome Sequencing Center for Infectious Disease"/>
            <person name="Wu L."/>
            <person name="Ma J."/>
        </authorList>
    </citation>
    <scope>NUCLEOTIDE SEQUENCE [LARGE SCALE GENOMIC DNA]</scope>
    <source>
        <strain evidence="2 3">LMG 29247</strain>
    </source>
</reference>
<dbReference type="EMBL" id="JBHSWV010000586">
    <property type="protein sequence ID" value="MFC6768559.1"/>
    <property type="molecule type" value="Genomic_DNA"/>
</dbReference>
<feature type="compositionally biased region" description="Low complexity" evidence="1">
    <location>
        <begin position="55"/>
        <end position="64"/>
    </location>
</feature>
<name>A0ABD5STU8_9EURY</name>
<dbReference type="AlphaFoldDB" id="A0ABD5STU8"/>